<name>A0A3M9N925_9BACT</name>
<accession>A0A3M9N925</accession>
<evidence type="ECO:0000313" key="1">
    <source>
        <dbReference type="EMBL" id="RNI34294.1"/>
    </source>
</evidence>
<evidence type="ECO:0008006" key="3">
    <source>
        <dbReference type="Google" id="ProtNLM"/>
    </source>
</evidence>
<proteinExistence type="predicted"/>
<dbReference type="EMBL" id="RJJR01000014">
    <property type="protein sequence ID" value="RNI34294.1"/>
    <property type="molecule type" value="Genomic_DNA"/>
</dbReference>
<comment type="caution">
    <text evidence="1">The sequence shown here is derived from an EMBL/GenBank/DDBJ whole genome shotgun (WGS) entry which is preliminary data.</text>
</comment>
<evidence type="ECO:0000313" key="2">
    <source>
        <dbReference type="Proteomes" id="UP000267223"/>
    </source>
</evidence>
<sequence length="687" mass="78218">MATLPKIFNNYLVLKKIFMLAGLIFCIEYCHGQIPGLRRGNPMGGFRNMSGNSSSSDTIAFEHRDDLKDSITIYYFHLNSLVREYLDSSINDFGKVFTVPAGYVTLGNNGNAAYPILFSPILDAGWDAGFHAFDLYKFTLDNTRFYQTTKPYTQLGYYLGSGKQQVVKVLQTQNIKPNWNAGIDYQLISSPGTFQTQNTNDNSYRLFSNYRGKRKRYGAFLVLLGNKLNSSENGGIKADSFLYDPHNNRRLAVPVNLGGDNPSPNIFSTTINTGNLYSNFTAFFRQTYDLGKKDSIAVNDSTTEYLFYPKLRFQHTINYSSYKYQFQDTLSDFNFGKADSAFFKQHYDTAISAKNGINFKVEDRWKFVSNDFAITQFPDTKNLGQFIQAGLRLENFSGYFESGKKNFFNVVLHGEYRNKTRNRKWDANLQGEFYAAGLNAADFNVYGSLTRTLNKKLGDIQVSFQNVNRSPSYIYEGNSSFNFGNNLHTKKENITVLTAMAANPRFSLMARNISIANYTYFKNFYQTDQYNGLVNITQFTASTHAKIVGHLNLYSDFIVQQTAGNNPVRVPLFYTRQRLAFEGTFFKNLNLSTGLDVNYSTPYKAYNYSPVMGKFFPQDSITISNLPQVNAFFDFRIKSLFAFIRVENLNTMTVQPDFGFTNNSFAAPLYPLPGLVIRFGIKWGFVN</sequence>
<dbReference type="InterPro" id="IPR025631">
    <property type="entry name" value="Porin_10"/>
</dbReference>
<dbReference type="AlphaFoldDB" id="A0A3M9N925"/>
<keyword evidence="2" id="KW-1185">Reference proteome</keyword>
<protein>
    <recommendedName>
        <fullName evidence="3">Beta-barrel porin</fullName>
    </recommendedName>
</protein>
<dbReference type="Pfam" id="PF14121">
    <property type="entry name" value="Porin_10"/>
    <property type="match status" value="1"/>
</dbReference>
<reference evidence="1 2" key="1">
    <citation type="submission" date="2018-11" db="EMBL/GenBank/DDBJ databases">
        <title>Draft genome sequence of Ferruginibacter sp. BO-59.</title>
        <authorList>
            <person name="Im W.T."/>
        </authorList>
    </citation>
    <scope>NUCLEOTIDE SEQUENCE [LARGE SCALE GENOMIC DNA]</scope>
    <source>
        <strain evidence="1 2">BO-59</strain>
    </source>
</reference>
<organism evidence="1 2">
    <name type="scientific">Hanamia caeni</name>
    <dbReference type="NCBI Taxonomy" id="2294116"/>
    <lineage>
        <taxon>Bacteria</taxon>
        <taxon>Pseudomonadati</taxon>
        <taxon>Bacteroidota</taxon>
        <taxon>Chitinophagia</taxon>
        <taxon>Chitinophagales</taxon>
        <taxon>Chitinophagaceae</taxon>
        <taxon>Hanamia</taxon>
    </lineage>
</organism>
<gene>
    <name evidence="1" type="ORF">EFY79_16500</name>
</gene>
<dbReference type="Proteomes" id="UP000267223">
    <property type="component" value="Unassembled WGS sequence"/>
</dbReference>